<name>A0A1I2BKY5_9ACTN</name>
<evidence type="ECO:0000313" key="4">
    <source>
        <dbReference type="Proteomes" id="UP000199645"/>
    </source>
</evidence>
<gene>
    <name evidence="3" type="ORF">SAMN05421541_102377</name>
</gene>
<keyword evidence="2" id="KW-1133">Transmembrane helix</keyword>
<evidence type="ECO:0008006" key="5">
    <source>
        <dbReference type="Google" id="ProtNLM"/>
    </source>
</evidence>
<keyword evidence="2" id="KW-0472">Membrane</keyword>
<feature type="compositionally biased region" description="Gly residues" evidence="1">
    <location>
        <begin position="238"/>
        <end position="258"/>
    </location>
</feature>
<dbReference type="RefSeq" id="WP_177319586.1">
    <property type="nucleotide sequence ID" value="NZ_BOMT01000018.1"/>
</dbReference>
<feature type="transmembrane region" description="Helical" evidence="2">
    <location>
        <begin position="52"/>
        <end position="73"/>
    </location>
</feature>
<sequence length="327" mass="33403">MAYPSEQPAQPLDGAAHEGAAFERPAFDGPPRADWRQWFQLPGRPRRRDRSLAVGFGVAAAVAALGALLGLLWGKLAPAVPVIKLGDGSIVVTDPSPEQYIAADGWFTLLGLGFGLIVTVVAWLALRRDRGPFLLLGVVGGAFAAGRWVAPAVGEMLGRDAYDQWRTAAAQGATYLAPPEVQSLGPKLVPAFIAAIVLTLLAGWSNDPDLDHPGAQPGYGPNHGYPPYPGDQPPYGAPGTGPSGGESYGAPGAFGPGGETYRASGGEPSSNGAPGGPATPSADALSPYAPPSAPTSEAVAPERSEEKSVGGPPTGSGQPHEGPRHHA</sequence>
<dbReference type="STRING" id="35752.SAMN05421541_102377"/>
<protein>
    <recommendedName>
        <fullName evidence="5">DUF2567 domain-containing protein</fullName>
    </recommendedName>
</protein>
<reference evidence="3 4" key="1">
    <citation type="submission" date="2016-10" db="EMBL/GenBank/DDBJ databases">
        <authorList>
            <person name="de Groot N.N."/>
        </authorList>
    </citation>
    <scope>NUCLEOTIDE SEQUENCE [LARGE SCALE GENOMIC DNA]</scope>
    <source>
        <strain evidence="3 4">DSM 43019</strain>
    </source>
</reference>
<dbReference type="Proteomes" id="UP000199645">
    <property type="component" value="Unassembled WGS sequence"/>
</dbReference>
<evidence type="ECO:0000256" key="2">
    <source>
        <dbReference type="SAM" id="Phobius"/>
    </source>
</evidence>
<accession>A0A1I2BKY5</accession>
<keyword evidence="4" id="KW-1185">Reference proteome</keyword>
<feature type="compositionally biased region" description="Pro residues" evidence="1">
    <location>
        <begin position="224"/>
        <end position="236"/>
    </location>
</feature>
<evidence type="ECO:0000256" key="1">
    <source>
        <dbReference type="SAM" id="MobiDB-lite"/>
    </source>
</evidence>
<feature type="transmembrane region" description="Helical" evidence="2">
    <location>
        <begin position="106"/>
        <end position="126"/>
    </location>
</feature>
<feature type="transmembrane region" description="Helical" evidence="2">
    <location>
        <begin position="133"/>
        <end position="150"/>
    </location>
</feature>
<organism evidence="3 4">
    <name type="scientific">Actinoplanes philippinensis</name>
    <dbReference type="NCBI Taxonomy" id="35752"/>
    <lineage>
        <taxon>Bacteria</taxon>
        <taxon>Bacillati</taxon>
        <taxon>Actinomycetota</taxon>
        <taxon>Actinomycetes</taxon>
        <taxon>Micromonosporales</taxon>
        <taxon>Micromonosporaceae</taxon>
        <taxon>Actinoplanes</taxon>
    </lineage>
</organism>
<dbReference type="AlphaFoldDB" id="A0A1I2BKY5"/>
<keyword evidence="2" id="KW-0812">Transmembrane</keyword>
<feature type="region of interest" description="Disordered" evidence="1">
    <location>
        <begin position="209"/>
        <end position="327"/>
    </location>
</feature>
<dbReference type="EMBL" id="FONV01000002">
    <property type="protein sequence ID" value="SFE56659.1"/>
    <property type="molecule type" value="Genomic_DNA"/>
</dbReference>
<proteinExistence type="predicted"/>
<evidence type="ECO:0000313" key="3">
    <source>
        <dbReference type="EMBL" id="SFE56659.1"/>
    </source>
</evidence>